<keyword evidence="5" id="KW-1185">Reference proteome</keyword>
<feature type="domain" description="Beta-lactamase class A catalytic" evidence="3">
    <location>
        <begin position="69"/>
        <end position="277"/>
    </location>
</feature>
<evidence type="ECO:0000256" key="2">
    <source>
        <dbReference type="SAM" id="SignalP"/>
    </source>
</evidence>
<dbReference type="Proteomes" id="UP000319342">
    <property type="component" value="Chromosome"/>
</dbReference>
<evidence type="ECO:0000313" key="4">
    <source>
        <dbReference type="EMBL" id="QDU85091.1"/>
    </source>
</evidence>
<feature type="signal peptide" evidence="2">
    <location>
        <begin position="1"/>
        <end position="24"/>
    </location>
</feature>
<dbReference type="GO" id="GO:0046677">
    <property type="term" value="P:response to antibiotic"/>
    <property type="evidence" value="ECO:0007669"/>
    <property type="project" value="InterPro"/>
</dbReference>
<dbReference type="InterPro" id="IPR012338">
    <property type="entry name" value="Beta-lactam/transpept-like"/>
</dbReference>
<keyword evidence="2" id="KW-0732">Signal</keyword>
<dbReference type="PANTHER" id="PTHR35333">
    <property type="entry name" value="BETA-LACTAMASE"/>
    <property type="match status" value="1"/>
</dbReference>
<dbReference type="Gene3D" id="3.40.710.10">
    <property type="entry name" value="DD-peptidase/beta-lactamase superfamily"/>
    <property type="match status" value="1"/>
</dbReference>
<dbReference type="EC" id="3.5.2.6" evidence="4"/>
<evidence type="ECO:0000256" key="1">
    <source>
        <dbReference type="ARBA" id="ARBA00001526"/>
    </source>
</evidence>
<dbReference type="GO" id="GO:0030655">
    <property type="term" value="P:beta-lactam antibiotic catabolic process"/>
    <property type="evidence" value="ECO:0007669"/>
    <property type="project" value="InterPro"/>
</dbReference>
<reference evidence="4 5" key="1">
    <citation type="submission" date="2019-02" db="EMBL/GenBank/DDBJ databases">
        <title>Deep-cultivation of Planctomycetes and their phenomic and genomic characterization uncovers novel biology.</title>
        <authorList>
            <person name="Wiegand S."/>
            <person name="Jogler M."/>
            <person name="Boedeker C."/>
            <person name="Pinto D."/>
            <person name="Vollmers J."/>
            <person name="Rivas-Marin E."/>
            <person name="Kohn T."/>
            <person name="Peeters S.H."/>
            <person name="Heuer A."/>
            <person name="Rast P."/>
            <person name="Oberbeckmann S."/>
            <person name="Bunk B."/>
            <person name="Jeske O."/>
            <person name="Meyerdierks A."/>
            <person name="Storesund J.E."/>
            <person name="Kallscheuer N."/>
            <person name="Luecker S."/>
            <person name="Lage O.M."/>
            <person name="Pohl T."/>
            <person name="Merkel B.J."/>
            <person name="Hornburger P."/>
            <person name="Mueller R.-W."/>
            <person name="Bruemmer F."/>
            <person name="Labrenz M."/>
            <person name="Spormann A.M."/>
            <person name="Op den Camp H."/>
            <person name="Overmann J."/>
            <person name="Amann R."/>
            <person name="Jetten M.S.M."/>
            <person name="Mascher T."/>
            <person name="Medema M.H."/>
            <person name="Devos D.P."/>
            <person name="Kaster A.-K."/>
            <person name="Ovreas L."/>
            <person name="Rohde M."/>
            <person name="Galperin M.Y."/>
            <person name="Jogler C."/>
        </authorList>
    </citation>
    <scope>NUCLEOTIDE SEQUENCE [LARGE SCALE GENOMIC DNA]</scope>
    <source>
        <strain evidence="4 5">Pla163</strain>
    </source>
</reference>
<comment type="catalytic activity">
    <reaction evidence="1">
        <text>a beta-lactam + H2O = a substituted beta-amino acid</text>
        <dbReference type="Rhea" id="RHEA:20401"/>
        <dbReference type="ChEBI" id="CHEBI:15377"/>
        <dbReference type="ChEBI" id="CHEBI:35627"/>
        <dbReference type="ChEBI" id="CHEBI:140347"/>
        <dbReference type="EC" id="3.5.2.6"/>
    </reaction>
</comment>
<evidence type="ECO:0000313" key="5">
    <source>
        <dbReference type="Proteomes" id="UP000319342"/>
    </source>
</evidence>
<dbReference type="PROSITE" id="PS51257">
    <property type="entry name" value="PROKAR_LIPOPROTEIN"/>
    <property type="match status" value="1"/>
</dbReference>
<protein>
    <submittedName>
        <fullName evidence="4">Beta-lactamase SHV-24</fullName>
        <ecNumber evidence="4">3.5.2.6</ecNumber>
    </submittedName>
</protein>
<accession>A0A518D0T5</accession>
<dbReference type="InterPro" id="IPR000871">
    <property type="entry name" value="Beta-lactam_class-A"/>
</dbReference>
<dbReference type="SUPFAM" id="SSF56601">
    <property type="entry name" value="beta-lactamase/transpeptidase-like"/>
    <property type="match status" value="1"/>
</dbReference>
<feature type="chain" id="PRO_5022115668" evidence="2">
    <location>
        <begin position="25"/>
        <end position="324"/>
    </location>
</feature>
<organism evidence="4 5">
    <name type="scientific">Rohdeia mirabilis</name>
    <dbReference type="NCBI Taxonomy" id="2528008"/>
    <lineage>
        <taxon>Bacteria</taxon>
        <taxon>Pseudomonadati</taxon>
        <taxon>Planctomycetota</taxon>
        <taxon>Planctomycetia</taxon>
        <taxon>Planctomycetia incertae sedis</taxon>
        <taxon>Rohdeia</taxon>
    </lineage>
</organism>
<dbReference type="GO" id="GO:0008800">
    <property type="term" value="F:beta-lactamase activity"/>
    <property type="evidence" value="ECO:0007669"/>
    <property type="project" value="UniProtKB-EC"/>
</dbReference>
<sequence length="324" mass="35748" precursor="true">MDAMTRRFRLLLVLLFAPSFVACRATPDAPRSTQIQRADAPELAARLEALFEPFEGRVGLYVARLDPDDRSTADAFAFDADATYPTASLVKVPILLALYERIEAGELDPHALLTYDAQRSRGGEDLLASFQDGAAITLSKLIHLMIAFSDNTASVWLQELAGGGAGINAWLAEHGYEHTRVNSRTAGREDDYRAFGWGQTTPREMARMLASIRRGEAVGARADEEMYRVLCRTYWDSEALSALPPWIQAASKQGAVNRSRSEVVLVNAPSGDYVFCLITADQVDTSWGADNTGFVLLRDVSRVLWEHFEGADTWSPAEGVDAWR</sequence>
<proteinExistence type="predicted"/>
<evidence type="ECO:0000259" key="3">
    <source>
        <dbReference type="Pfam" id="PF13354"/>
    </source>
</evidence>
<dbReference type="EMBL" id="CP036290">
    <property type="protein sequence ID" value="QDU85091.1"/>
    <property type="molecule type" value="Genomic_DNA"/>
</dbReference>
<name>A0A518D0T5_9BACT</name>
<dbReference type="Pfam" id="PF13354">
    <property type="entry name" value="Beta-lactamase2"/>
    <property type="match status" value="1"/>
</dbReference>
<dbReference type="InterPro" id="IPR045155">
    <property type="entry name" value="Beta-lactam_cat"/>
</dbReference>
<keyword evidence="4" id="KW-0378">Hydrolase</keyword>
<dbReference type="AlphaFoldDB" id="A0A518D0T5"/>
<gene>
    <name evidence="4" type="primary">bla</name>
    <name evidence="4" type="ORF">Pla163_22160</name>
</gene>
<dbReference type="PANTHER" id="PTHR35333:SF4">
    <property type="entry name" value="SLR0121 PROTEIN"/>
    <property type="match status" value="1"/>
</dbReference>